<proteinExistence type="predicted"/>
<reference evidence="1" key="1">
    <citation type="journal article" date="2014" name="Front. Microbiol.">
        <title>High frequency of phylogenetically diverse reductive dehalogenase-homologous genes in deep subseafloor sedimentary metagenomes.</title>
        <authorList>
            <person name="Kawai M."/>
            <person name="Futagami T."/>
            <person name="Toyoda A."/>
            <person name="Takaki Y."/>
            <person name="Nishi S."/>
            <person name="Hori S."/>
            <person name="Arai W."/>
            <person name="Tsubouchi T."/>
            <person name="Morono Y."/>
            <person name="Uchiyama I."/>
            <person name="Ito T."/>
            <person name="Fujiyama A."/>
            <person name="Inagaki F."/>
            <person name="Takami H."/>
        </authorList>
    </citation>
    <scope>NUCLEOTIDE SEQUENCE</scope>
    <source>
        <strain evidence="1">Expedition CK06-06</strain>
    </source>
</reference>
<protein>
    <submittedName>
        <fullName evidence="1">Uncharacterized protein</fullName>
    </submittedName>
</protein>
<sequence length="57" mass="6783">DEIQTEVVRVCNEKYDGIAAEDAFFAKVLESQRDFVKKYRAFKDFVQPHPDLMTWEK</sequence>
<dbReference type="EMBL" id="BARW01020478">
    <property type="protein sequence ID" value="GAI92060.1"/>
    <property type="molecule type" value="Genomic_DNA"/>
</dbReference>
<dbReference type="AlphaFoldDB" id="X1TWX9"/>
<gene>
    <name evidence="1" type="ORF">S12H4_34582</name>
</gene>
<organism evidence="1">
    <name type="scientific">marine sediment metagenome</name>
    <dbReference type="NCBI Taxonomy" id="412755"/>
    <lineage>
        <taxon>unclassified sequences</taxon>
        <taxon>metagenomes</taxon>
        <taxon>ecological metagenomes</taxon>
    </lineage>
</organism>
<evidence type="ECO:0000313" key="1">
    <source>
        <dbReference type="EMBL" id="GAI92060.1"/>
    </source>
</evidence>
<feature type="non-terminal residue" evidence="1">
    <location>
        <position position="1"/>
    </location>
</feature>
<accession>X1TWX9</accession>
<comment type="caution">
    <text evidence="1">The sequence shown here is derived from an EMBL/GenBank/DDBJ whole genome shotgun (WGS) entry which is preliminary data.</text>
</comment>
<name>X1TWX9_9ZZZZ</name>